<dbReference type="Pfam" id="PF00194">
    <property type="entry name" value="Carb_anhydrase"/>
    <property type="match status" value="1"/>
</dbReference>
<dbReference type="PANTHER" id="PTHR18952:SF208">
    <property type="entry name" value="CARBONIC ANHYDRASE XA-RELATED"/>
    <property type="match status" value="1"/>
</dbReference>
<dbReference type="InterPro" id="IPR001148">
    <property type="entry name" value="CA_dom"/>
</dbReference>
<dbReference type="PROSITE" id="PS51144">
    <property type="entry name" value="ALPHA_CA_2"/>
    <property type="match status" value="1"/>
</dbReference>
<feature type="domain" description="Alpha-carbonic anhydrase" evidence="3">
    <location>
        <begin position="1"/>
        <end position="423"/>
    </location>
</feature>
<feature type="compositionally biased region" description="Basic residues" evidence="2">
    <location>
        <begin position="1"/>
        <end position="29"/>
    </location>
</feature>
<feature type="compositionally biased region" description="Low complexity" evidence="2">
    <location>
        <begin position="119"/>
        <end position="131"/>
    </location>
</feature>
<evidence type="ECO:0000259" key="3">
    <source>
        <dbReference type="PROSITE" id="PS51144"/>
    </source>
</evidence>
<feature type="region of interest" description="Disordered" evidence="2">
    <location>
        <begin position="112"/>
        <end position="156"/>
    </location>
</feature>
<reference evidence="4 5" key="1">
    <citation type="journal article" date="2014" name="Curr. Biol.">
        <title>The genome of the clonal raider ant Cerapachys biroi.</title>
        <authorList>
            <person name="Oxley P.R."/>
            <person name="Ji L."/>
            <person name="Fetter-Pruneda I."/>
            <person name="McKenzie S.K."/>
            <person name="Li C."/>
            <person name="Hu H."/>
            <person name="Zhang G."/>
            <person name="Kronauer D.J."/>
        </authorList>
    </citation>
    <scope>NUCLEOTIDE SEQUENCE [LARGE SCALE GENOMIC DNA]</scope>
</reference>
<dbReference type="SUPFAM" id="SSF51069">
    <property type="entry name" value="Carbonic anhydrase"/>
    <property type="match status" value="1"/>
</dbReference>
<keyword evidence="5" id="KW-1185">Reference proteome</keyword>
<dbReference type="GO" id="GO:0006730">
    <property type="term" value="P:one-carbon metabolic process"/>
    <property type="evidence" value="ECO:0007669"/>
    <property type="project" value="TreeGrafter"/>
</dbReference>
<comment type="similarity">
    <text evidence="1">Belongs to the alpha-carbonic anhydrase family.</text>
</comment>
<dbReference type="OrthoDB" id="5978072at2759"/>
<dbReference type="InterPro" id="IPR036398">
    <property type="entry name" value="CA_dom_sf"/>
</dbReference>
<name>A0A026WQ71_OOCBI</name>
<dbReference type="STRING" id="2015173.A0A026WQ71"/>
<dbReference type="InterPro" id="IPR023561">
    <property type="entry name" value="Carbonic_anhydrase_a-class"/>
</dbReference>
<dbReference type="AlphaFoldDB" id="A0A026WQ71"/>
<dbReference type="Gene3D" id="3.10.200.10">
    <property type="entry name" value="Alpha carbonic anhydrase"/>
    <property type="match status" value="1"/>
</dbReference>
<dbReference type="GO" id="GO:0004089">
    <property type="term" value="F:carbonate dehydratase activity"/>
    <property type="evidence" value="ECO:0007669"/>
    <property type="project" value="InterPro"/>
</dbReference>
<feature type="region of interest" description="Disordered" evidence="2">
    <location>
        <begin position="64"/>
        <end position="84"/>
    </location>
</feature>
<dbReference type="Proteomes" id="UP000053097">
    <property type="component" value="Unassembled WGS sequence"/>
</dbReference>
<sequence length="459" mass="51434">MSIRKVTRKGHTRGKAIREYRRKKQRRKAGSGGNRKIKIPSAKGAELSLPRHILRDIKGISWRTNRRSRQKSNFHRGENVGNVGSDITGIRRIVTGIEGLIVGGGCREIRYRGGRKGETTAGTGNSSTNGSTEKKSGYKGEGGSKSSEGGTDAEEDRRRLIRLTIPCGRFSPRRRGLALSKSEAQSLNPPSFSGNRSIRARERETDRQGENSRGEGLVDARGGTYTVRLVGQSFLLRRSFARTARWNTLRDRRLLISAAENAAARFTVSSFLFSQLQIFGFNSQLYNNFSDALHRAQGIVAVSLLLQVGDLSNPELRTFTQQLDKIKYGGQAIEIKRFGVRELLPDTKHYMTYDGSTTMPACHETTTWIILNKPIYITKQQASIALHALRQLMQGDEKQPNAPLANNFRPPQPLHHRPVRTNIDFNVQGPKNCPTMNRDIYYKGIKSKIDRGFRSIDQA</sequence>
<dbReference type="GO" id="GO:0008270">
    <property type="term" value="F:zinc ion binding"/>
    <property type="evidence" value="ECO:0007669"/>
    <property type="project" value="InterPro"/>
</dbReference>
<dbReference type="PANTHER" id="PTHR18952">
    <property type="entry name" value="CARBONIC ANHYDRASE"/>
    <property type="match status" value="1"/>
</dbReference>
<protein>
    <submittedName>
        <fullName evidence="4">Carbonic anhydrase-related protein</fullName>
    </submittedName>
</protein>
<feature type="compositionally biased region" description="Polar residues" evidence="2">
    <location>
        <begin position="182"/>
        <end position="196"/>
    </location>
</feature>
<evidence type="ECO:0000256" key="2">
    <source>
        <dbReference type="SAM" id="MobiDB-lite"/>
    </source>
</evidence>
<accession>A0A026WQ71</accession>
<evidence type="ECO:0000256" key="1">
    <source>
        <dbReference type="ARBA" id="ARBA00010718"/>
    </source>
</evidence>
<evidence type="ECO:0000313" key="5">
    <source>
        <dbReference type="Proteomes" id="UP000053097"/>
    </source>
</evidence>
<evidence type="ECO:0000313" key="4">
    <source>
        <dbReference type="EMBL" id="EZA57846.1"/>
    </source>
</evidence>
<feature type="compositionally biased region" description="Basic and acidic residues" evidence="2">
    <location>
        <begin position="199"/>
        <end position="218"/>
    </location>
</feature>
<feature type="region of interest" description="Disordered" evidence="2">
    <location>
        <begin position="398"/>
        <end position="418"/>
    </location>
</feature>
<feature type="region of interest" description="Disordered" evidence="2">
    <location>
        <begin position="178"/>
        <end position="218"/>
    </location>
</feature>
<gene>
    <name evidence="4" type="ORF">X777_00948</name>
</gene>
<organism evidence="4 5">
    <name type="scientific">Ooceraea biroi</name>
    <name type="common">Clonal raider ant</name>
    <name type="synonym">Cerapachys biroi</name>
    <dbReference type="NCBI Taxonomy" id="2015173"/>
    <lineage>
        <taxon>Eukaryota</taxon>
        <taxon>Metazoa</taxon>
        <taxon>Ecdysozoa</taxon>
        <taxon>Arthropoda</taxon>
        <taxon>Hexapoda</taxon>
        <taxon>Insecta</taxon>
        <taxon>Pterygota</taxon>
        <taxon>Neoptera</taxon>
        <taxon>Endopterygota</taxon>
        <taxon>Hymenoptera</taxon>
        <taxon>Apocrita</taxon>
        <taxon>Aculeata</taxon>
        <taxon>Formicoidea</taxon>
        <taxon>Formicidae</taxon>
        <taxon>Dorylinae</taxon>
        <taxon>Ooceraea</taxon>
    </lineage>
</organism>
<dbReference type="SMART" id="SM01057">
    <property type="entry name" value="Carb_anhydrase"/>
    <property type="match status" value="1"/>
</dbReference>
<feature type="region of interest" description="Disordered" evidence="2">
    <location>
        <begin position="1"/>
        <end position="44"/>
    </location>
</feature>
<dbReference type="EMBL" id="KK107139">
    <property type="protein sequence ID" value="EZA57846.1"/>
    <property type="molecule type" value="Genomic_DNA"/>
</dbReference>
<feature type="compositionally biased region" description="Basic residues" evidence="2">
    <location>
        <begin position="64"/>
        <end position="74"/>
    </location>
</feature>
<proteinExistence type="inferred from homology"/>